<evidence type="ECO:0000313" key="3">
    <source>
        <dbReference type="Proteomes" id="UP001281656"/>
    </source>
</evidence>
<dbReference type="EMBL" id="JARUJP010000017">
    <property type="protein sequence ID" value="MDW8802199.1"/>
    <property type="molecule type" value="Genomic_DNA"/>
</dbReference>
<gene>
    <name evidence="2" type="ORF">P8V03_13675</name>
</gene>
<accession>A0ABU4JWA9</accession>
<dbReference type="RefSeq" id="WP_318798536.1">
    <property type="nucleotide sequence ID" value="NZ_JARUJP010000017.1"/>
</dbReference>
<dbReference type="Proteomes" id="UP001281656">
    <property type="component" value="Unassembled WGS sequence"/>
</dbReference>
<feature type="chain" id="PRO_5046905094" description="SbsA Ig-like domain-containing protein" evidence="1">
    <location>
        <begin position="28"/>
        <end position="311"/>
    </location>
</feature>
<evidence type="ECO:0000256" key="1">
    <source>
        <dbReference type="SAM" id="SignalP"/>
    </source>
</evidence>
<keyword evidence="1" id="KW-0732">Signal</keyword>
<feature type="signal peptide" evidence="1">
    <location>
        <begin position="1"/>
        <end position="27"/>
    </location>
</feature>
<keyword evidence="3" id="KW-1185">Reference proteome</keyword>
<evidence type="ECO:0008006" key="4">
    <source>
        <dbReference type="Google" id="ProtNLM"/>
    </source>
</evidence>
<organism evidence="2 3">
    <name type="scientific">Clostridium tanneri</name>
    <dbReference type="NCBI Taxonomy" id="3037988"/>
    <lineage>
        <taxon>Bacteria</taxon>
        <taxon>Bacillati</taxon>
        <taxon>Bacillota</taxon>
        <taxon>Clostridia</taxon>
        <taxon>Eubacteriales</taxon>
        <taxon>Clostridiaceae</taxon>
        <taxon>Clostridium</taxon>
    </lineage>
</organism>
<reference evidence="2 3" key="1">
    <citation type="submission" date="2023-04" db="EMBL/GenBank/DDBJ databases">
        <title>Clostridium tannerae sp. nov., isolated from the fecal material of an alpaca.</title>
        <authorList>
            <person name="Miller S."/>
            <person name="Hendry M."/>
            <person name="King J."/>
            <person name="Sankaranarayanan K."/>
            <person name="Lawson P.A."/>
        </authorList>
    </citation>
    <scope>NUCLEOTIDE SEQUENCE [LARGE SCALE GENOMIC DNA]</scope>
    <source>
        <strain evidence="2 3">A1-XYC3</strain>
    </source>
</reference>
<protein>
    <recommendedName>
        <fullName evidence="4">SbsA Ig-like domain-containing protein</fullName>
    </recommendedName>
</protein>
<name>A0ABU4JWA9_9CLOT</name>
<evidence type="ECO:0000313" key="2">
    <source>
        <dbReference type="EMBL" id="MDW8802199.1"/>
    </source>
</evidence>
<comment type="caution">
    <text evidence="2">The sequence shown here is derived from an EMBL/GenBank/DDBJ whole genome shotgun (WGS) entry which is preliminary data.</text>
</comment>
<sequence>MLKTKLKSFIIASLIGGTLLIPGKVQAFQVNNNQTVDANKVWTITFTDEVGFDDLTKKGIKVLDKEGNAINVTLGLGADNKSIIVIPPQNGYKPGESYKILVDTAAHSKKGKAMKQQRVMDFNIKTESSSNIGNKYVFTSDEDLNKKEFIDLKSGEVIFDGNDVTAKLALRHIPDKLVFNSISTPDNRIEYSWEVKISDGKNQYILWANHTKFPGDKEIELPLLNGVQVSVDKVDEGSFLHQNYSSLSIADGTLEFDKEHNSLILHGQVPGLDVNNISYIEVESAYDTIDENDIDGDYSSDKVLVLDKLSK</sequence>
<proteinExistence type="predicted"/>